<accession>A0A0C5VAD7</accession>
<dbReference type="EMBL" id="CP007142">
    <property type="protein sequence ID" value="AJQ96275.1"/>
    <property type="molecule type" value="Genomic_DNA"/>
</dbReference>
<dbReference type="InterPro" id="IPR029069">
    <property type="entry name" value="HotDog_dom_sf"/>
</dbReference>
<proteinExistence type="predicted"/>
<evidence type="ECO:0000313" key="2">
    <source>
        <dbReference type="Proteomes" id="UP000032266"/>
    </source>
</evidence>
<dbReference type="SUPFAM" id="SSF54637">
    <property type="entry name" value="Thioesterase/thiol ester dehydrase-isomerase"/>
    <property type="match status" value="1"/>
</dbReference>
<sequence>MRNKIIHLLNKPLTVKWMMNLYRPLRAAGIRVNYIASDYRQIDVCLKLKLSNKNIHGVHFGGSLFAMTDPFFVMMISYHLGPGYIVWDKAADIQFIKPGRGTVRASFTLSPEQIEDLSRYTSEGQRYLPQYTVHIVDEHNDVVAHVRKTIYVRKKGPQISTKAL</sequence>
<keyword evidence="2" id="KW-1185">Reference proteome</keyword>
<dbReference type="STRING" id="1445510.YC6258_04241"/>
<dbReference type="InterPro" id="IPR027961">
    <property type="entry name" value="DUF4442"/>
</dbReference>
<evidence type="ECO:0000313" key="1">
    <source>
        <dbReference type="EMBL" id="AJQ96275.1"/>
    </source>
</evidence>
<organism evidence="1 2">
    <name type="scientific">Gynuella sunshinyii YC6258</name>
    <dbReference type="NCBI Taxonomy" id="1445510"/>
    <lineage>
        <taxon>Bacteria</taxon>
        <taxon>Pseudomonadati</taxon>
        <taxon>Pseudomonadota</taxon>
        <taxon>Gammaproteobacteria</taxon>
        <taxon>Oceanospirillales</taxon>
        <taxon>Saccharospirillaceae</taxon>
        <taxon>Gynuella</taxon>
    </lineage>
</organism>
<dbReference type="HOGENOM" id="CLU_116159_0_0_6"/>
<dbReference type="KEGG" id="gsn:YC6258_04241"/>
<dbReference type="Gene3D" id="3.10.129.10">
    <property type="entry name" value="Hotdog Thioesterase"/>
    <property type="match status" value="1"/>
</dbReference>
<dbReference type="PATRIC" id="fig|1445510.3.peg.4209"/>
<dbReference type="Proteomes" id="UP000032266">
    <property type="component" value="Chromosome"/>
</dbReference>
<protein>
    <submittedName>
        <fullName evidence="1">Uncharacterized protein, possibly involved in aromatic compounds catabolism</fullName>
    </submittedName>
</protein>
<dbReference type="RefSeq" id="WP_044618324.1">
    <property type="nucleotide sequence ID" value="NZ_CP007142.1"/>
</dbReference>
<name>A0A0C5VAD7_9GAMM</name>
<reference evidence="1 2" key="1">
    <citation type="submission" date="2014-01" db="EMBL/GenBank/DDBJ databases">
        <title>Full genme sequencing of cellulolytic bacterium Gynuella sunshinyii YC6258T gen. nov., sp. nov.</title>
        <authorList>
            <person name="Khan H."/>
            <person name="Chung E.J."/>
            <person name="Chung Y.R."/>
        </authorList>
    </citation>
    <scope>NUCLEOTIDE SEQUENCE [LARGE SCALE GENOMIC DNA]</scope>
    <source>
        <strain evidence="1 2">YC6258</strain>
    </source>
</reference>
<gene>
    <name evidence="1" type="ORF">YC6258_04241</name>
</gene>
<dbReference type="Pfam" id="PF14539">
    <property type="entry name" value="DUF4442"/>
    <property type="match status" value="1"/>
</dbReference>
<dbReference type="AlphaFoldDB" id="A0A0C5VAD7"/>